<keyword evidence="7" id="KW-1185">Reference proteome</keyword>
<dbReference type="GO" id="GO:0003735">
    <property type="term" value="F:structural constituent of ribosome"/>
    <property type="evidence" value="ECO:0007669"/>
    <property type="project" value="InterPro"/>
</dbReference>
<dbReference type="FunFam" id="3.90.470.10:FF:000017">
    <property type="entry name" value="54S ribosomal protein L22, mitochondrial"/>
    <property type="match status" value="1"/>
</dbReference>
<evidence type="ECO:0000256" key="3">
    <source>
        <dbReference type="ARBA" id="ARBA00023274"/>
    </source>
</evidence>
<dbReference type="Pfam" id="PF00237">
    <property type="entry name" value="Ribosomal_L22"/>
    <property type="match status" value="2"/>
</dbReference>
<dbReference type="Proteomes" id="UP001283341">
    <property type="component" value="Unassembled WGS sequence"/>
</dbReference>
<gene>
    <name evidence="6" type="ORF">B0H66DRAFT_562604</name>
</gene>
<evidence type="ECO:0000256" key="4">
    <source>
        <dbReference type="RuleBase" id="RU004005"/>
    </source>
</evidence>
<dbReference type="SUPFAM" id="SSF54843">
    <property type="entry name" value="Ribosomal protein L22"/>
    <property type="match status" value="1"/>
</dbReference>
<dbReference type="InterPro" id="IPR047867">
    <property type="entry name" value="Ribosomal_uL22_bac/org-type"/>
</dbReference>
<proteinExistence type="inferred from homology"/>
<dbReference type="PANTHER" id="PTHR13501">
    <property type="entry name" value="CHLOROPLAST 50S RIBOSOMAL PROTEIN L22-RELATED"/>
    <property type="match status" value="1"/>
</dbReference>
<evidence type="ECO:0000256" key="5">
    <source>
        <dbReference type="SAM" id="MobiDB-lite"/>
    </source>
</evidence>
<evidence type="ECO:0000256" key="1">
    <source>
        <dbReference type="ARBA" id="ARBA00009451"/>
    </source>
</evidence>
<comment type="similarity">
    <text evidence="1 4">Belongs to the universal ribosomal protein uL22 family.</text>
</comment>
<accession>A0AAE0I3M1</accession>
<organism evidence="6 7">
    <name type="scientific">Apodospora peruviana</name>
    <dbReference type="NCBI Taxonomy" id="516989"/>
    <lineage>
        <taxon>Eukaryota</taxon>
        <taxon>Fungi</taxon>
        <taxon>Dikarya</taxon>
        <taxon>Ascomycota</taxon>
        <taxon>Pezizomycotina</taxon>
        <taxon>Sordariomycetes</taxon>
        <taxon>Sordariomycetidae</taxon>
        <taxon>Sordariales</taxon>
        <taxon>Lasiosphaeriaceae</taxon>
        <taxon>Apodospora</taxon>
    </lineage>
</organism>
<dbReference type="PANTHER" id="PTHR13501:SF10">
    <property type="entry name" value="LARGE RIBOSOMAL SUBUNIT PROTEIN UL22M"/>
    <property type="match status" value="1"/>
</dbReference>
<reference evidence="6" key="2">
    <citation type="submission" date="2023-06" db="EMBL/GenBank/DDBJ databases">
        <authorList>
            <consortium name="Lawrence Berkeley National Laboratory"/>
            <person name="Haridas S."/>
            <person name="Hensen N."/>
            <person name="Bonometti L."/>
            <person name="Westerberg I."/>
            <person name="Brannstrom I.O."/>
            <person name="Guillou S."/>
            <person name="Cros-Aarteil S."/>
            <person name="Calhoun S."/>
            <person name="Kuo A."/>
            <person name="Mondo S."/>
            <person name="Pangilinan J."/>
            <person name="Riley R."/>
            <person name="Labutti K."/>
            <person name="Andreopoulos B."/>
            <person name="Lipzen A."/>
            <person name="Chen C."/>
            <person name="Yanf M."/>
            <person name="Daum C."/>
            <person name="Ng V."/>
            <person name="Clum A."/>
            <person name="Steindorff A."/>
            <person name="Ohm R."/>
            <person name="Martin F."/>
            <person name="Silar P."/>
            <person name="Natvig D."/>
            <person name="Lalanne C."/>
            <person name="Gautier V."/>
            <person name="Ament-Velasquez S.L."/>
            <person name="Kruys A."/>
            <person name="Hutchinson M.I."/>
            <person name="Powell A.J."/>
            <person name="Barry K."/>
            <person name="Miller A.N."/>
            <person name="Grigoriev I.V."/>
            <person name="Debuchy R."/>
            <person name="Gladieux P."/>
            <person name="Thoren M.H."/>
            <person name="Johannesson H."/>
        </authorList>
    </citation>
    <scope>NUCLEOTIDE SEQUENCE</scope>
    <source>
        <strain evidence="6">CBS 118394</strain>
    </source>
</reference>
<name>A0AAE0I3M1_9PEZI</name>
<dbReference type="GO" id="GO:0006412">
    <property type="term" value="P:translation"/>
    <property type="evidence" value="ECO:0007669"/>
    <property type="project" value="InterPro"/>
</dbReference>
<evidence type="ECO:0000256" key="2">
    <source>
        <dbReference type="ARBA" id="ARBA00022980"/>
    </source>
</evidence>
<sequence>MSLNLPSRRLLKSASSLAPSSSATNTLIPAFQSLSITPSNAVRSFHSTSSSQWLWGNKRNEAGNASSGPGGFKTDLTGTTKDARDKLQQRLTTRLEGDSIFKDEIASVDPNAPTSAPDRRKHHKPANTTATGASLAKAHINRAVDPDPRSRERWERKMIIRQIRRGTDAFSREPRADRIARTERQLTSKSPWIATSTKKLVKLAHQIQGKTVSEAVAQMRYSKKKWAQEVRFELEKARDQAVVERGMGRGPAIPEGEETPVHKEIKIQTKDGKHLTIDDPTRMYVAEAWVNRGKFRQPRIDYRARARMSLLKRPTTSISVVIKEEKTRIREHDERTARKLSRKPWVHLPDRPINGQRQYYSW</sequence>
<keyword evidence="3 4" id="KW-0687">Ribonucleoprotein</keyword>
<dbReference type="EMBL" id="JAUEDM010000005">
    <property type="protein sequence ID" value="KAK3317001.1"/>
    <property type="molecule type" value="Genomic_DNA"/>
</dbReference>
<evidence type="ECO:0000313" key="6">
    <source>
        <dbReference type="EMBL" id="KAK3317001.1"/>
    </source>
</evidence>
<comment type="caution">
    <text evidence="6">The sequence shown here is derived from an EMBL/GenBank/DDBJ whole genome shotgun (WGS) entry which is preliminary data.</text>
</comment>
<dbReference type="InterPro" id="IPR001063">
    <property type="entry name" value="Ribosomal_uL22"/>
</dbReference>
<dbReference type="Gene3D" id="3.90.470.10">
    <property type="entry name" value="Ribosomal protein L22/L17"/>
    <property type="match status" value="1"/>
</dbReference>
<dbReference type="AlphaFoldDB" id="A0AAE0I3M1"/>
<evidence type="ECO:0000313" key="7">
    <source>
        <dbReference type="Proteomes" id="UP001283341"/>
    </source>
</evidence>
<reference evidence="6" key="1">
    <citation type="journal article" date="2023" name="Mol. Phylogenet. Evol.">
        <title>Genome-scale phylogeny and comparative genomics of the fungal order Sordariales.</title>
        <authorList>
            <person name="Hensen N."/>
            <person name="Bonometti L."/>
            <person name="Westerberg I."/>
            <person name="Brannstrom I.O."/>
            <person name="Guillou S."/>
            <person name="Cros-Aarteil S."/>
            <person name="Calhoun S."/>
            <person name="Haridas S."/>
            <person name="Kuo A."/>
            <person name="Mondo S."/>
            <person name="Pangilinan J."/>
            <person name="Riley R."/>
            <person name="LaButti K."/>
            <person name="Andreopoulos B."/>
            <person name="Lipzen A."/>
            <person name="Chen C."/>
            <person name="Yan M."/>
            <person name="Daum C."/>
            <person name="Ng V."/>
            <person name="Clum A."/>
            <person name="Steindorff A."/>
            <person name="Ohm R.A."/>
            <person name="Martin F."/>
            <person name="Silar P."/>
            <person name="Natvig D.O."/>
            <person name="Lalanne C."/>
            <person name="Gautier V."/>
            <person name="Ament-Velasquez S.L."/>
            <person name="Kruys A."/>
            <person name="Hutchinson M.I."/>
            <person name="Powell A.J."/>
            <person name="Barry K."/>
            <person name="Miller A.N."/>
            <person name="Grigoriev I.V."/>
            <person name="Debuchy R."/>
            <person name="Gladieux P."/>
            <person name="Hiltunen Thoren M."/>
            <person name="Johannesson H."/>
        </authorList>
    </citation>
    <scope>NUCLEOTIDE SEQUENCE</scope>
    <source>
        <strain evidence="6">CBS 118394</strain>
    </source>
</reference>
<keyword evidence="2 4" id="KW-0689">Ribosomal protein</keyword>
<dbReference type="InterPro" id="IPR036394">
    <property type="entry name" value="Ribosomal_uL22_sf"/>
</dbReference>
<dbReference type="GO" id="GO:0015934">
    <property type="term" value="C:large ribosomal subunit"/>
    <property type="evidence" value="ECO:0007669"/>
    <property type="project" value="InterPro"/>
</dbReference>
<feature type="region of interest" description="Disordered" evidence="5">
    <location>
        <begin position="102"/>
        <end position="135"/>
    </location>
</feature>
<protein>
    <submittedName>
        <fullName evidence="6">Ribosomal protein L22/L17</fullName>
    </submittedName>
</protein>
<feature type="region of interest" description="Disordered" evidence="5">
    <location>
        <begin position="58"/>
        <end position="81"/>
    </location>
</feature>